<comment type="caution">
    <text evidence="1">The sequence shown here is derived from an EMBL/GenBank/DDBJ whole genome shotgun (WGS) entry which is preliminary data.</text>
</comment>
<name>A0A0J1I1U1_BACAN</name>
<protein>
    <submittedName>
        <fullName evidence="1">Uncharacterized protein</fullName>
    </submittedName>
</protein>
<organism evidence="1 2">
    <name type="scientific">Bacillus anthracis</name>
    <name type="common">anthrax bacterium</name>
    <dbReference type="NCBI Taxonomy" id="1392"/>
    <lineage>
        <taxon>Bacteria</taxon>
        <taxon>Bacillati</taxon>
        <taxon>Bacillota</taxon>
        <taxon>Bacilli</taxon>
        <taxon>Bacillales</taxon>
        <taxon>Bacillaceae</taxon>
        <taxon>Bacillus</taxon>
        <taxon>Bacillus cereus group</taxon>
    </lineage>
</organism>
<proteinExistence type="predicted"/>
<dbReference type="Pfam" id="PF18934">
    <property type="entry name" value="DUF5682"/>
    <property type="match status" value="1"/>
</dbReference>
<sequence length="768" mass="88464">MEVVFRSSQSAEVNALFQRAYNLDRNVVYVPIRHHSPACSFHIQKIVKCYKPDVILIEGPIDCNPLIPHIVSADSKAPICIYCSYDDKTNVLERRESGKYRAYYPFLDYSPELVALREGAAQNIPVSFIDLPYKEYLFLAKNEEENEENEDRYFQHSQYVRMLSEKTGCRSFHEFWEKYFELQGFHMTSEEFVRQLFHYCYYTRADYTQRMLTEDGCEAREIHMAKEIEKARKVYDKVLVITGGFHVKGLLELEGKKKKLSKSPLSKSNAKNYLMPYSFLESDQMRGYKSGMPAPAFYQHIWENRDESVAEQFMIRIARQLKVEGISMADEIEAARMIRELALLRGKMQSGLYELTDAVRSTFVKGEIFSANKPLTLLQKSLQGVKRGELSKEADLPPLVHDFRASVRSFRLPVRSTVPQETILDIYKKEKHLRLSQFFHCLAFLGVPFCERLRGPNLARKQNINLMRETWKYRFSAQVESSLIDLSVYGGTVREAAQEMLRAKLNKAKGRAGEVALLLLEAYLSGLFTDFSMYTPFIDEVLQKDGDFASMADCAYYLSQIEKANQQADYARNKALSLFSVLDRGKSAIIAEKLIDLYTMKHTDQQFIDALELYLQKEKRESQVEGVVFGLLTSLGKREIDEVMQVAEGYFYGSGDMQKQAPIFLSGLFAGAKDIFLYNESLLSGMSHVLEELDEEVFLQVLPHLRLLFSQFTPVEVDTIARHISKLYGDTEEAIKEDPISEEMLLYVMQLDRKAKGILMRRGLEDGE</sequence>
<gene>
    <name evidence="1" type="ORF">ABW01_08190</name>
</gene>
<dbReference type="RefSeq" id="WP_002194961.1">
    <property type="nucleotide sequence ID" value="NZ_LDPG01000003.1"/>
</dbReference>
<dbReference type="AlphaFoldDB" id="A0A0J1I1U1"/>
<dbReference type="Proteomes" id="UP000035904">
    <property type="component" value="Unassembled WGS sequence"/>
</dbReference>
<dbReference type="PATRIC" id="fig|1392.242.peg.4117"/>
<dbReference type="EMBL" id="LDPG01000003">
    <property type="protein sequence ID" value="KLV19922.1"/>
    <property type="molecule type" value="Genomic_DNA"/>
</dbReference>
<evidence type="ECO:0000313" key="2">
    <source>
        <dbReference type="Proteomes" id="UP000035904"/>
    </source>
</evidence>
<dbReference type="InterPro" id="IPR043737">
    <property type="entry name" value="DUF5682"/>
</dbReference>
<reference evidence="1 2" key="1">
    <citation type="submission" date="2015-05" db="EMBL/GenBank/DDBJ databases">
        <title>Whole genome sequence and identification of bacterial endophytes from Costus igneus.</title>
        <authorList>
            <person name="Lee Y.P."/>
            <person name="Gan H.M."/>
            <person name="Eng W."/>
            <person name="Wheatley M.S."/>
            <person name="Caraballo A."/>
            <person name="Polter S."/>
            <person name="Savka M.A."/>
            <person name="Hudson A.O."/>
        </authorList>
    </citation>
    <scope>NUCLEOTIDE SEQUENCE [LARGE SCALE GENOMIC DNA]</scope>
    <source>
        <strain evidence="1 2">RIT375</strain>
    </source>
</reference>
<accession>A0A0J1I1U1</accession>
<evidence type="ECO:0000313" key="1">
    <source>
        <dbReference type="EMBL" id="KLV19922.1"/>
    </source>
</evidence>